<comment type="caution">
    <text evidence="2">The sequence shown here is derived from an EMBL/GenBank/DDBJ whole genome shotgun (WGS) entry which is preliminary data.</text>
</comment>
<feature type="transmembrane region" description="Helical" evidence="1">
    <location>
        <begin position="37"/>
        <end position="58"/>
    </location>
</feature>
<organism evidence="2 3">
    <name type="scientific">Kineococcus halophytocola</name>
    <dbReference type="NCBI Taxonomy" id="3234027"/>
    <lineage>
        <taxon>Bacteria</taxon>
        <taxon>Bacillati</taxon>
        <taxon>Actinomycetota</taxon>
        <taxon>Actinomycetes</taxon>
        <taxon>Kineosporiales</taxon>
        <taxon>Kineosporiaceae</taxon>
        <taxon>Kineococcus</taxon>
    </lineage>
</organism>
<keyword evidence="1" id="KW-0812">Transmembrane</keyword>
<dbReference type="RefSeq" id="WP_370439564.1">
    <property type="nucleotide sequence ID" value="NZ_JBGFTU010000001.1"/>
</dbReference>
<evidence type="ECO:0000256" key="1">
    <source>
        <dbReference type="SAM" id="Phobius"/>
    </source>
</evidence>
<feature type="transmembrane region" description="Helical" evidence="1">
    <location>
        <begin position="101"/>
        <end position="123"/>
    </location>
</feature>
<keyword evidence="1" id="KW-1133">Transmembrane helix</keyword>
<gene>
    <name evidence="2" type="ORF">AB2L27_00890</name>
</gene>
<feature type="transmembrane region" description="Helical" evidence="1">
    <location>
        <begin position="260"/>
        <end position="280"/>
    </location>
</feature>
<feature type="transmembrane region" description="Helical" evidence="1">
    <location>
        <begin position="235"/>
        <end position="254"/>
    </location>
</feature>
<feature type="transmembrane region" description="Helical" evidence="1">
    <location>
        <begin position="155"/>
        <end position="174"/>
    </location>
</feature>
<protein>
    <recommendedName>
        <fullName evidence="4">FtsX-like permease family protein</fullName>
    </recommendedName>
</protein>
<sequence>MSADLATRRRAASSLQPAAVRAMTAVRSQTDRVRFRATAAAAAGVGVALLIASSAATVHDDVVVGTSVWTRVDGTRVTEEMVTASGGLAPFLAEPGLRPGFAIAAVLLVLPFLALAVQAVRVGRVVDERRSRRLLLAGATWADVRRLRIARTRAAFVRGGLLAGPVYLLLWLVLGWALPTGSRLLPPLHPVMPLVWLAVVGVLAVGARVLAVLGFRRAERLTWDGAGAGVPSRTFVLLSALGGVGLVVAAPALARSDQVFPALLVLTVVLFLLAAGGAAARFAAARRVDPAGAAVPVERARSAPRRWWRRDTAAHLLTDAQRRGSTAAITGTAGVLFVCGLSFGVETALAAQVLVERSAEAGSDWSDWSDVAFYLTGSALAAVVGVVAALVAVAALLLSLTDQLLGNRRAVASVAALGVETRRLVHVQALRLRRTAVPATVVGTVVAAVPYTFGLVASAADGGWSPYVLLPAVVVVVVALVTTLACDLLARLLAGRVRQAAALENLRVP</sequence>
<reference evidence="2 3" key="1">
    <citation type="submission" date="2024-07" db="EMBL/GenBank/DDBJ databases">
        <authorList>
            <person name="Thanompreechachai J."/>
            <person name="Duangmal K."/>
        </authorList>
    </citation>
    <scope>NUCLEOTIDE SEQUENCE [LARGE SCALE GENOMIC DNA]</scope>
    <source>
        <strain evidence="2 3">LSe6-4</strain>
    </source>
</reference>
<proteinExistence type="predicted"/>
<evidence type="ECO:0008006" key="4">
    <source>
        <dbReference type="Google" id="ProtNLM"/>
    </source>
</evidence>
<name>A0ABV4GVI4_9ACTN</name>
<accession>A0ABV4GVI4</accession>
<feature type="transmembrane region" description="Helical" evidence="1">
    <location>
        <begin position="327"/>
        <end position="351"/>
    </location>
</feature>
<evidence type="ECO:0000313" key="3">
    <source>
        <dbReference type="Proteomes" id="UP001565927"/>
    </source>
</evidence>
<evidence type="ECO:0000313" key="2">
    <source>
        <dbReference type="EMBL" id="MEZ0163313.1"/>
    </source>
</evidence>
<feature type="transmembrane region" description="Helical" evidence="1">
    <location>
        <begin position="371"/>
        <end position="400"/>
    </location>
</feature>
<keyword evidence="3" id="KW-1185">Reference proteome</keyword>
<feature type="transmembrane region" description="Helical" evidence="1">
    <location>
        <begin position="436"/>
        <end position="456"/>
    </location>
</feature>
<feature type="transmembrane region" description="Helical" evidence="1">
    <location>
        <begin position="468"/>
        <end position="490"/>
    </location>
</feature>
<keyword evidence="1" id="KW-0472">Membrane</keyword>
<feature type="transmembrane region" description="Helical" evidence="1">
    <location>
        <begin position="194"/>
        <end position="215"/>
    </location>
</feature>
<dbReference type="Proteomes" id="UP001565927">
    <property type="component" value="Unassembled WGS sequence"/>
</dbReference>
<dbReference type="EMBL" id="JBGFTU010000001">
    <property type="protein sequence ID" value="MEZ0163313.1"/>
    <property type="molecule type" value="Genomic_DNA"/>
</dbReference>